<dbReference type="EMBL" id="CP009921">
    <property type="protein sequence ID" value="AJI25640.1"/>
    <property type="molecule type" value="Genomic_DNA"/>
</dbReference>
<proteinExistence type="inferred from homology"/>
<evidence type="ECO:0000256" key="1">
    <source>
        <dbReference type="ARBA" id="ARBA00007529"/>
    </source>
</evidence>
<dbReference type="SUPFAM" id="SSF54506">
    <property type="entry name" value="Diaminopimelate epimerase-like"/>
    <property type="match status" value="1"/>
</dbReference>
<comment type="similarity">
    <text evidence="1">Belongs to the proline racemase family.</text>
</comment>
<evidence type="ECO:0000313" key="2">
    <source>
        <dbReference type="EMBL" id="AJI25640.1"/>
    </source>
</evidence>
<evidence type="ECO:0000313" key="3">
    <source>
        <dbReference type="Proteomes" id="UP000031829"/>
    </source>
</evidence>
<gene>
    <name evidence="2" type="ORF">BG04_5809</name>
</gene>
<organism evidence="2 3">
    <name type="scientific">Priestia megaterium (strain ATCC 14581 / DSM 32 / CCUG 1817 / JCM 2506 / NBRC 15308 / NCIMB 9376 / NCTC 10342 / NRRL B-14308 / VKM B-512 / Ford 19)</name>
    <name type="common">Bacillus megaterium</name>
    <dbReference type="NCBI Taxonomy" id="1348623"/>
    <lineage>
        <taxon>Bacteria</taxon>
        <taxon>Bacillati</taxon>
        <taxon>Bacillota</taxon>
        <taxon>Bacilli</taxon>
        <taxon>Bacillales</taxon>
        <taxon>Bacillaceae</taxon>
        <taxon>Priestia</taxon>
    </lineage>
</organism>
<protein>
    <submittedName>
        <fullName evidence="2">Proline racemase family protein</fullName>
    </submittedName>
</protein>
<keyword evidence="2" id="KW-0614">Plasmid</keyword>
<dbReference type="Pfam" id="PF05544">
    <property type="entry name" value="Pro_racemase"/>
    <property type="match status" value="1"/>
</dbReference>
<dbReference type="PANTHER" id="PTHR33442">
    <property type="entry name" value="TRANS-3-HYDROXY-L-PROLINE DEHYDRATASE"/>
    <property type="match status" value="1"/>
</dbReference>
<dbReference type="InterPro" id="IPR008794">
    <property type="entry name" value="Pro_racemase_fam"/>
</dbReference>
<reference evidence="2 3" key="1">
    <citation type="journal article" date="2015" name="Genome Announc.">
        <title>Complete genome sequences for 35 biothreat assay-relevant bacillus species.</title>
        <authorList>
            <person name="Johnson S.L."/>
            <person name="Daligault H.E."/>
            <person name="Davenport K.W."/>
            <person name="Jaissle J."/>
            <person name="Frey K.G."/>
            <person name="Ladner J.T."/>
            <person name="Broomall S.M."/>
            <person name="Bishop-Lilly K.A."/>
            <person name="Bruce D.C."/>
            <person name="Gibbons H.S."/>
            <person name="Coyne S.R."/>
            <person name="Lo C.C."/>
            <person name="Meincke L."/>
            <person name="Munk A.C."/>
            <person name="Koroleva G.I."/>
            <person name="Rosenzweig C.N."/>
            <person name="Palacios G.F."/>
            <person name="Redden C.L."/>
            <person name="Minogue T.D."/>
            <person name="Chain P.S."/>
        </authorList>
    </citation>
    <scope>NUCLEOTIDE SEQUENCE [LARGE SCALE GENOMIC DNA]</scope>
    <source>
        <strain evidence="3">ATCC 14581 / DSM 32 / JCM 2506 / NBRC 15308 / NCIMB 9376 / NCTC 10342 / NRRL B-14308 / VKM B-512</strain>
        <plasmid evidence="2 3">pBMV_2</plasmid>
    </source>
</reference>
<dbReference type="AlphaFoldDB" id="A0A0B6AL82"/>
<dbReference type="RefSeq" id="WP_034655555.1">
    <property type="nucleotide sequence ID" value="NZ_BCVB01000023.1"/>
</dbReference>
<geneLocation type="plasmid" evidence="2 3">
    <name>pBMV_2</name>
</geneLocation>
<name>A0A0B6AL82_PRIM2</name>
<accession>A0A0B6AL82</accession>
<dbReference type="Proteomes" id="UP000031829">
    <property type="component" value="Plasmid pBMV_2"/>
</dbReference>
<dbReference type="GO" id="GO:0047580">
    <property type="term" value="F:4-hydroxyproline epimerase activity"/>
    <property type="evidence" value="ECO:0007669"/>
    <property type="project" value="TreeGrafter"/>
</dbReference>
<sequence>MNIQKVYSTIDVHVAGEAFRIIKDLPFFHYQSLEQLNEQLQEEFLESIHLLLNEPRGSANLNGCLIVPAVSQEADAAVLFFNYNGKVPLHYGGIVAVITTLLECGHLHPRTSSEYKIETLSGVISATAIMEKDEVISVTIESRPCQLVQRNIPLSYLHLDTSFSLVQANQLYAVFEKRDISAEIHIEKLSELKRWGQTVLQALESIIPVKGVILMDDSHLEGGQIKTITFDENEYIVRSPGFESTMACYTSLLANDRVLNIKSPLMNKSIFDSYLTIQASTQTETGFRFIVSTRGFITGMQTFVLDPTDPFPSGFLLK</sequence>
<dbReference type="PANTHER" id="PTHR33442:SF1">
    <property type="entry name" value="TRANS-3-HYDROXY-L-PROLINE DEHYDRATASE"/>
    <property type="match status" value="1"/>
</dbReference>
<dbReference type="HOGENOM" id="CLU_036729_0_0_9"/>
<dbReference type="GeneID" id="93646030"/>
<dbReference type="KEGG" id="bmeg:BG04_5809"/>
<dbReference type="Gene3D" id="3.10.310.10">
    <property type="entry name" value="Diaminopimelate Epimerase, Chain A, domain 1"/>
    <property type="match status" value="2"/>
</dbReference>